<dbReference type="EMBL" id="GDHF01031796">
    <property type="protein sequence ID" value="JAI20518.1"/>
    <property type="molecule type" value="Transcribed_RNA"/>
</dbReference>
<gene>
    <name evidence="1" type="ORF">c9_g3_i3</name>
    <name evidence="2" type="ORF">c9_g3_i4</name>
</gene>
<evidence type="ECO:0000313" key="1">
    <source>
        <dbReference type="EMBL" id="JAI20518.1"/>
    </source>
</evidence>
<name>A0A0K8VRA8_BACLA</name>
<dbReference type="OrthoDB" id="8067857at2759"/>
<dbReference type="PANTHER" id="PTHR38681:SF1">
    <property type="entry name" value="RETROVIRUS-RELATED POL POLYPROTEIN FROM TRANSPOSON 412-LIKE PROTEIN"/>
    <property type="match status" value="1"/>
</dbReference>
<protein>
    <submittedName>
        <fullName evidence="2">Uncharacterized protein</fullName>
    </submittedName>
</protein>
<accession>A0A0K8VRA8</accession>
<dbReference type="AlphaFoldDB" id="A0A0K8VRA8"/>
<reference evidence="2" key="1">
    <citation type="submission" date="2015-06" db="EMBL/GenBank/DDBJ databases">
        <authorList>
            <person name="Hoefler B.C."/>
            <person name="Straight P.D."/>
        </authorList>
    </citation>
    <scope>NUCLEOTIDE SEQUENCE</scope>
</reference>
<sequence>RDDLRATPGQFFSEKQTHNANEGEFVENLRIRMQSLKLSPTTNNSAHVPFVEKNLQSTPSVFVPNDSIRPPLQPPYEGPFPVVERGDKFFHVFQRQNPRKLRKHFY</sequence>
<feature type="non-terminal residue" evidence="2">
    <location>
        <position position="1"/>
    </location>
</feature>
<organism evidence="2">
    <name type="scientific">Bactrocera latifrons</name>
    <name type="common">Malaysian fruit fly</name>
    <name type="synonym">Chaetodacus latifrons</name>
    <dbReference type="NCBI Taxonomy" id="174628"/>
    <lineage>
        <taxon>Eukaryota</taxon>
        <taxon>Metazoa</taxon>
        <taxon>Ecdysozoa</taxon>
        <taxon>Arthropoda</taxon>
        <taxon>Hexapoda</taxon>
        <taxon>Insecta</taxon>
        <taxon>Pterygota</taxon>
        <taxon>Neoptera</taxon>
        <taxon>Endopterygota</taxon>
        <taxon>Diptera</taxon>
        <taxon>Brachycera</taxon>
        <taxon>Muscomorpha</taxon>
        <taxon>Tephritoidea</taxon>
        <taxon>Tephritidae</taxon>
        <taxon>Bactrocera</taxon>
        <taxon>Bactrocera</taxon>
    </lineage>
</organism>
<evidence type="ECO:0000313" key="2">
    <source>
        <dbReference type="EMBL" id="JAI41110.1"/>
    </source>
</evidence>
<proteinExistence type="predicted"/>
<dbReference type="PANTHER" id="PTHR38681">
    <property type="entry name" value="RETROVIRUS-RELATED POL POLYPROTEIN FROM TRANSPOSON 412-LIKE PROTEIN-RELATED"/>
    <property type="match status" value="1"/>
</dbReference>
<dbReference type="EMBL" id="GDHF01011204">
    <property type="protein sequence ID" value="JAI41110.1"/>
    <property type="molecule type" value="Transcribed_RNA"/>
</dbReference>